<evidence type="ECO:0000313" key="3">
    <source>
        <dbReference type="Proteomes" id="UP000469385"/>
    </source>
</evidence>
<dbReference type="InterPro" id="IPR010727">
    <property type="entry name" value="DUF1302"/>
</dbReference>
<feature type="signal peptide" evidence="1">
    <location>
        <begin position="1"/>
        <end position="27"/>
    </location>
</feature>
<dbReference type="PROSITE" id="PS51257">
    <property type="entry name" value="PROKAR_LIPOPROTEIN"/>
    <property type="match status" value="1"/>
</dbReference>
<dbReference type="Pfam" id="PF06980">
    <property type="entry name" value="DUF1302"/>
    <property type="match status" value="1"/>
</dbReference>
<gene>
    <name evidence="2" type="ORF">GON04_11975</name>
</gene>
<keyword evidence="3" id="KW-1185">Reference proteome</keyword>
<protein>
    <submittedName>
        <fullName evidence="2">DUF1302 family protein</fullName>
    </submittedName>
</protein>
<organism evidence="2 3">
    <name type="scientific">Ramlibacter pinisoli</name>
    <dbReference type="NCBI Taxonomy" id="2682844"/>
    <lineage>
        <taxon>Bacteria</taxon>
        <taxon>Pseudomonadati</taxon>
        <taxon>Pseudomonadota</taxon>
        <taxon>Betaproteobacteria</taxon>
        <taxon>Burkholderiales</taxon>
        <taxon>Comamonadaceae</taxon>
        <taxon>Ramlibacter</taxon>
    </lineage>
</organism>
<name>A0A6N8ITC3_9BURK</name>
<dbReference type="Proteomes" id="UP000469385">
    <property type="component" value="Unassembled WGS sequence"/>
</dbReference>
<dbReference type="AlphaFoldDB" id="A0A6N8ITC3"/>
<reference evidence="2 3" key="1">
    <citation type="submission" date="2019-12" db="EMBL/GenBank/DDBJ databases">
        <authorList>
            <person name="Huq M.A."/>
        </authorList>
    </citation>
    <scope>NUCLEOTIDE SEQUENCE [LARGE SCALE GENOMIC DNA]</scope>
    <source>
        <strain evidence="2 3">MAH-25</strain>
    </source>
</reference>
<proteinExistence type="predicted"/>
<comment type="caution">
    <text evidence="2">The sequence shown here is derived from an EMBL/GenBank/DDBJ whole genome shotgun (WGS) entry which is preliminary data.</text>
</comment>
<feature type="chain" id="PRO_5026973620" evidence="1">
    <location>
        <begin position="28"/>
        <end position="555"/>
    </location>
</feature>
<keyword evidence="1" id="KW-0732">Signal</keyword>
<evidence type="ECO:0000256" key="1">
    <source>
        <dbReference type="SAM" id="SignalP"/>
    </source>
</evidence>
<evidence type="ECO:0000313" key="2">
    <source>
        <dbReference type="EMBL" id="MVQ30171.1"/>
    </source>
</evidence>
<accession>A0A6N8ITC3</accession>
<dbReference type="EMBL" id="WSEL01000003">
    <property type="protein sequence ID" value="MVQ30171.1"/>
    <property type="molecule type" value="Genomic_DNA"/>
</dbReference>
<sequence length="555" mass="59877">MQGTDRAFPFTAIAAGALLACCGNALAMEIDTGNPDVSVRWDNSVRLNYATRVENRDPKIGNSPLSDEGTFSFDRGDAVSKRIDLLSELDVVYKKRHGFRISGAGWYDGAYGSTSRSNPTFAAIPSYVNNQYSPLTKRFYGGPSGEILDAFAFTGFDAGNVPVQAKAGRHTLYWGESLFLGGHLHSVSYSQNSLDLQKGFATPGTEAKELFRPLNQLSAQAQLTDELSVAGQYLLQWESARYPEGGTYLGPVDGVFNGPDRQFLSAAAGFANRGPAFEPPQRGEFGLSARWSPKALDGGTVGFYYRRFADKLPQVLITSPSTVPNGSQYNLVYADGIDLFGASFAKNIAGISFGAEVSTRRNTPLFSTTLGVAPGRPAAGDTNGARGDTWHALMNATGVVPKTALFDAAVWAAELQWSQWSKVRSGANLFFAEGFAPCNGRDKWDGCATKDYLGTSVAFTPTWYQVFAGVDLSAPITYSVGLHGNSAVTFGGNESLGNYSVGLSADVQQKYRFDLKYIDFVGRYKDNGTAVTATNGLNTFLRDRGFVSLTFRTTF</sequence>